<accession>A0A0E9SH26</accession>
<reference evidence="1" key="1">
    <citation type="submission" date="2014-11" db="EMBL/GenBank/DDBJ databases">
        <authorList>
            <person name="Amaro Gonzalez C."/>
        </authorList>
    </citation>
    <scope>NUCLEOTIDE SEQUENCE</scope>
</reference>
<evidence type="ECO:0000313" key="1">
    <source>
        <dbReference type="EMBL" id="JAH40562.1"/>
    </source>
</evidence>
<reference evidence="1" key="2">
    <citation type="journal article" date="2015" name="Fish Shellfish Immunol.">
        <title>Early steps in the European eel (Anguilla anguilla)-Vibrio vulnificus interaction in the gills: Role of the RtxA13 toxin.</title>
        <authorList>
            <person name="Callol A."/>
            <person name="Pajuelo D."/>
            <person name="Ebbesson L."/>
            <person name="Teles M."/>
            <person name="MacKenzie S."/>
            <person name="Amaro C."/>
        </authorList>
    </citation>
    <scope>NUCLEOTIDE SEQUENCE</scope>
</reference>
<proteinExistence type="predicted"/>
<name>A0A0E9SH26_ANGAN</name>
<organism evidence="1">
    <name type="scientific">Anguilla anguilla</name>
    <name type="common">European freshwater eel</name>
    <name type="synonym">Muraena anguilla</name>
    <dbReference type="NCBI Taxonomy" id="7936"/>
    <lineage>
        <taxon>Eukaryota</taxon>
        <taxon>Metazoa</taxon>
        <taxon>Chordata</taxon>
        <taxon>Craniata</taxon>
        <taxon>Vertebrata</taxon>
        <taxon>Euteleostomi</taxon>
        <taxon>Actinopterygii</taxon>
        <taxon>Neopterygii</taxon>
        <taxon>Teleostei</taxon>
        <taxon>Anguilliformes</taxon>
        <taxon>Anguillidae</taxon>
        <taxon>Anguilla</taxon>
    </lineage>
</organism>
<dbReference type="AlphaFoldDB" id="A0A0E9SH26"/>
<protein>
    <submittedName>
        <fullName evidence="1">Uncharacterized protein</fullName>
    </submittedName>
</protein>
<dbReference type="EMBL" id="GBXM01068015">
    <property type="protein sequence ID" value="JAH40562.1"/>
    <property type="molecule type" value="Transcribed_RNA"/>
</dbReference>
<sequence>MACSIPKIVASNLVLFCFFVRFCVNLVN</sequence>